<dbReference type="InterPro" id="IPR010634">
    <property type="entry name" value="DUF1223"/>
</dbReference>
<feature type="signal peptide" evidence="1">
    <location>
        <begin position="1"/>
        <end position="20"/>
    </location>
</feature>
<proteinExistence type="predicted"/>
<evidence type="ECO:0008006" key="4">
    <source>
        <dbReference type="Google" id="ProtNLM"/>
    </source>
</evidence>
<dbReference type="PANTHER" id="PTHR36057">
    <property type="match status" value="1"/>
</dbReference>
<dbReference type="Pfam" id="PF06764">
    <property type="entry name" value="DUF1223"/>
    <property type="match status" value="1"/>
</dbReference>
<dbReference type="InterPro" id="IPR036249">
    <property type="entry name" value="Thioredoxin-like_sf"/>
</dbReference>
<evidence type="ECO:0000256" key="1">
    <source>
        <dbReference type="SAM" id="SignalP"/>
    </source>
</evidence>
<dbReference type="STRING" id="521013.SAMN04488567_0660"/>
<gene>
    <name evidence="2" type="ORF">SAMN04488567_0660</name>
</gene>
<accession>A0A1G6ZT26</accession>
<dbReference type="Gene3D" id="3.40.30.10">
    <property type="entry name" value="Glutaredoxin"/>
    <property type="match status" value="1"/>
</dbReference>
<sequence>MRGWMAALGLWASVTGGMAAAESPVVVELFTSQGCSSCPPADELLRELTRHEDVIPLGLHVDYWDYIGWEDSFAQPVFTKRQKTYAAAAGERMVYTPQFVVGGEARIVGAKPMEVMEAVMQRLEMPPVVDLDLEAVAGSMQLRATASEPGPMLVQLVRYNPGASVAIARGENAGHTLDYANIVTSWEVLGHWDGEAALKLDFTVEGEAPGVVILQGEAGGEILAAARLP</sequence>
<feature type="chain" id="PRO_5011626217" description="DUF1223 domain-containing protein" evidence="1">
    <location>
        <begin position="21"/>
        <end position="229"/>
    </location>
</feature>
<organism evidence="2 3">
    <name type="scientific">Limimaricola pyoseonensis</name>
    <dbReference type="NCBI Taxonomy" id="521013"/>
    <lineage>
        <taxon>Bacteria</taxon>
        <taxon>Pseudomonadati</taxon>
        <taxon>Pseudomonadota</taxon>
        <taxon>Alphaproteobacteria</taxon>
        <taxon>Rhodobacterales</taxon>
        <taxon>Paracoccaceae</taxon>
        <taxon>Limimaricola</taxon>
    </lineage>
</organism>
<dbReference type="EMBL" id="FNAT01000001">
    <property type="protein sequence ID" value="SDE05682.1"/>
    <property type="molecule type" value="Genomic_DNA"/>
</dbReference>
<dbReference type="PANTHER" id="PTHR36057:SF1">
    <property type="entry name" value="LIPOPROTEIN LIPID ATTACHMENT SITE-LIKE PROTEIN, PUTATIVE (DUF1223)-RELATED"/>
    <property type="match status" value="1"/>
</dbReference>
<reference evidence="3" key="1">
    <citation type="submission" date="2016-10" db="EMBL/GenBank/DDBJ databases">
        <authorList>
            <person name="Varghese N."/>
            <person name="Submissions S."/>
        </authorList>
    </citation>
    <scope>NUCLEOTIDE SEQUENCE [LARGE SCALE GENOMIC DNA]</scope>
    <source>
        <strain evidence="3">DSM 21424</strain>
    </source>
</reference>
<evidence type="ECO:0000313" key="2">
    <source>
        <dbReference type="EMBL" id="SDE05682.1"/>
    </source>
</evidence>
<dbReference type="SUPFAM" id="SSF52833">
    <property type="entry name" value="Thioredoxin-like"/>
    <property type="match status" value="1"/>
</dbReference>
<evidence type="ECO:0000313" key="3">
    <source>
        <dbReference type="Proteomes" id="UP000198922"/>
    </source>
</evidence>
<dbReference type="Proteomes" id="UP000198922">
    <property type="component" value="Unassembled WGS sequence"/>
</dbReference>
<protein>
    <recommendedName>
        <fullName evidence="4">DUF1223 domain-containing protein</fullName>
    </recommendedName>
</protein>
<keyword evidence="3" id="KW-1185">Reference proteome</keyword>
<keyword evidence="1" id="KW-0732">Signal</keyword>
<name>A0A1G6ZT26_9RHOB</name>
<dbReference type="AlphaFoldDB" id="A0A1G6ZT26"/>